<dbReference type="PROSITE" id="PS50113">
    <property type="entry name" value="PAC"/>
    <property type="match status" value="1"/>
</dbReference>
<dbReference type="InterPro" id="IPR004358">
    <property type="entry name" value="Sig_transdc_His_kin-like_C"/>
</dbReference>
<evidence type="ECO:0000259" key="9">
    <source>
        <dbReference type="PROSITE" id="PS50113"/>
    </source>
</evidence>
<dbReference type="SUPFAM" id="SSF47384">
    <property type="entry name" value="Homodimeric domain of signal transducing histidine kinase"/>
    <property type="match status" value="1"/>
</dbReference>
<dbReference type="InterPro" id="IPR005467">
    <property type="entry name" value="His_kinase_dom"/>
</dbReference>
<feature type="domain" description="Histidine kinase" evidence="6">
    <location>
        <begin position="249"/>
        <end position="471"/>
    </location>
</feature>
<dbReference type="CDD" id="cd00130">
    <property type="entry name" value="PAS"/>
    <property type="match status" value="1"/>
</dbReference>
<dbReference type="InterPro" id="IPR013656">
    <property type="entry name" value="PAS_4"/>
</dbReference>
<dbReference type="Gene3D" id="3.30.565.10">
    <property type="entry name" value="Histidine kinase-like ATPase, C-terminal domain"/>
    <property type="match status" value="1"/>
</dbReference>
<accession>Q02BG5</accession>
<feature type="transmembrane region" description="Helical" evidence="5">
    <location>
        <begin position="9"/>
        <end position="29"/>
    </location>
</feature>
<dbReference type="InterPro" id="IPR035965">
    <property type="entry name" value="PAS-like_dom_sf"/>
</dbReference>
<dbReference type="eggNOG" id="COG4191">
    <property type="taxonomic scope" value="Bacteria"/>
</dbReference>
<evidence type="ECO:0000313" key="10">
    <source>
        <dbReference type="EMBL" id="ABJ81601.1"/>
    </source>
</evidence>
<dbReference type="InterPro" id="IPR001789">
    <property type="entry name" value="Sig_transdc_resp-reg_receiver"/>
</dbReference>
<dbReference type="PRINTS" id="PR00344">
    <property type="entry name" value="BCTRLSENSOR"/>
</dbReference>
<dbReference type="PANTHER" id="PTHR43065:SF42">
    <property type="entry name" value="TWO-COMPONENT SENSOR PPRA"/>
    <property type="match status" value="1"/>
</dbReference>
<dbReference type="PROSITE" id="PS50112">
    <property type="entry name" value="PAS"/>
    <property type="match status" value="1"/>
</dbReference>
<dbReference type="InterPro" id="IPR011006">
    <property type="entry name" value="CheY-like_superfamily"/>
</dbReference>
<comment type="catalytic activity">
    <reaction evidence="1">
        <text>ATP + protein L-histidine = ADP + protein N-phospho-L-histidine.</text>
        <dbReference type="EC" id="2.7.13.3"/>
    </reaction>
</comment>
<dbReference type="KEGG" id="sus:Acid_0595"/>
<organism evidence="10">
    <name type="scientific">Solibacter usitatus (strain Ellin6076)</name>
    <dbReference type="NCBI Taxonomy" id="234267"/>
    <lineage>
        <taxon>Bacteria</taxon>
        <taxon>Pseudomonadati</taxon>
        <taxon>Acidobacteriota</taxon>
        <taxon>Terriglobia</taxon>
        <taxon>Bryobacterales</taxon>
        <taxon>Solibacteraceae</taxon>
        <taxon>Candidatus Solibacter</taxon>
    </lineage>
</organism>
<dbReference type="Pfam" id="PF00072">
    <property type="entry name" value="Response_reg"/>
    <property type="match status" value="1"/>
</dbReference>
<evidence type="ECO:0000256" key="5">
    <source>
        <dbReference type="SAM" id="Phobius"/>
    </source>
</evidence>
<dbReference type="InterPro" id="IPR003594">
    <property type="entry name" value="HATPase_dom"/>
</dbReference>
<evidence type="ECO:0000259" key="8">
    <source>
        <dbReference type="PROSITE" id="PS50112"/>
    </source>
</evidence>
<sequence length="603" mass="64494" precursor="true">MIRLDRTPLYGSVVALALTGIALLLSLLLRSHLEPGFFLLFEVAVWVSAWYYGLMAGLLAAGASTVALAAVYAVAGGAMTVVATRSGTFLLIATLIAWATASWRQSRRVLASTLASIGDGVVVTDKNGRVTLLNPVAQGLTGWTEEEAFHKPVEDVLQLFNERTRETVENPLVRALQDRAVVSAGEDSLLISRSGTETPVEHSAAPVRGTSGEVRGAILVFRDTRKRRQFEEQSVHAQKMEAMARLAGSVSGDFNNMLTVITGYSELLRGEIPMGTGARKYIDEIAYAGERAAAVTRHLLAFSRGTSMDARVVDLNQVLSRMEPMLRRLLGQNIELLILPAPGLGRVRVDAAQMEQVIVNLATNARDAMPGGGKLVLETANVDVDETAAKRLGATPGEYVMLAVSDTGVGIPAEMRSRVFEPFFTTKAPGKGSGLGLAAAYGSVTQAGGKITVYSQPDCGSIFEVYLPRCGAPAELAPRAASKGSETILLVDDEEGVRKLCSAVLETNGYTVLAAAGGPAAIAAYEKNAHKVDLLLTDIVMSEMSGFELGRKLAERTPSLKILYMSGYRENIVDKPEILFLSKPFTPDALLQKVREVLDATAQ</sequence>
<dbReference type="InParanoid" id="Q02BG5"/>
<feature type="domain" description="PAC" evidence="9">
    <location>
        <begin position="184"/>
        <end position="236"/>
    </location>
</feature>
<proteinExistence type="predicted"/>
<dbReference type="PANTHER" id="PTHR43065">
    <property type="entry name" value="SENSOR HISTIDINE KINASE"/>
    <property type="match status" value="1"/>
</dbReference>
<keyword evidence="10" id="KW-0418">Kinase</keyword>
<dbReference type="FunCoup" id="Q02BG5">
    <property type="interactions" value="321"/>
</dbReference>
<feature type="modified residue" description="4-aspartylphosphate" evidence="4">
    <location>
        <position position="538"/>
    </location>
</feature>
<dbReference type="GO" id="GO:0000155">
    <property type="term" value="F:phosphorelay sensor kinase activity"/>
    <property type="evidence" value="ECO:0007669"/>
    <property type="project" value="InterPro"/>
</dbReference>
<dbReference type="EC" id="2.7.13.3" evidence="2"/>
<feature type="domain" description="Response regulatory" evidence="7">
    <location>
        <begin position="487"/>
        <end position="598"/>
    </location>
</feature>
<reference evidence="10" key="1">
    <citation type="submission" date="2006-10" db="EMBL/GenBank/DDBJ databases">
        <title>Complete sequence of Solibacter usitatus Ellin6076.</title>
        <authorList>
            <consortium name="US DOE Joint Genome Institute"/>
            <person name="Copeland A."/>
            <person name="Lucas S."/>
            <person name="Lapidus A."/>
            <person name="Barry K."/>
            <person name="Detter J.C."/>
            <person name="Glavina del Rio T."/>
            <person name="Hammon N."/>
            <person name="Israni S."/>
            <person name="Dalin E."/>
            <person name="Tice H."/>
            <person name="Pitluck S."/>
            <person name="Thompson L.S."/>
            <person name="Brettin T."/>
            <person name="Bruce D."/>
            <person name="Han C."/>
            <person name="Tapia R."/>
            <person name="Gilna P."/>
            <person name="Schmutz J."/>
            <person name="Larimer F."/>
            <person name="Land M."/>
            <person name="Hauser L."/>
            <person name="Kyrpides N."/>
            <person name="Mikhailova N."/>
            <person name="Janssen P.H."/>
            <person name="Kuske C.R."/>
            <person name="Richardson P."/>
        </authorList>
    </citation>
    <scope>NUCLEOTIDE SEQUENCE</scope>
    <source>
        <strain evidence="10">Ellin6076</strain>
    </source>
</reference>
<evidence type="ECO:0000256" key="4">
    <source>
        <dbReference type="PROSITE-ProRule" id="PRU00169"/>
    </source>
</evidence>
<keyword evidence="5" id="KW-0472">Membrane</keyword>
<dbReference type="Gene3D" id="3.30.450.20">
    <property type="entry name" value="PAS domain"/>
    <property type="match status" value="1"/>
</dbReference>
<dbReference type="eggNOG" id="COG0784">
    <property type="taxonomic scope" value="Bacteria"/>
</dbReference>
<dbReference type="Gene3D" id="1.10.287.130">
    <property type="match status" value="1"/>
</dbReference>
<evidence type="ECO:0000259" key="7">
    <source>
        <dbReference type="PROSITE" id="PS50110"/>
    </source>
</evidence>
<dbReference type="InterPro" id="IPR003661">
    <property type="entry name" value="HisK_dim/P_dom"/>
</dbReference>
<dbReference type="Pfam" id="PF02518">
    <property type="entry name" value="HATPase_c"/>
    <property type="match status" value="1"/>
</dbReference>
<dbReference type="STRING" id="234267.Acid_0595"/>
<dbReference type="EMBL" id="CP000473">
    <property type="protein sequence ID" value="ABJ81601.1"/>
    <property type="molecule type" value="Genomic_DNA"/>
</dbReference>
<evidence type="ECO:0000259" key="6">
    <source>
        <dbReference type="PROSITE" id="PS50109"/>
    </source>
</evidence>
<keyword evidence="5" id="KW-0812">Transmembrane</keyword>
<keyword evidence="10" id="KW-0808">Transferase</keyword>
<dbReference type="InterPro" id="IPR000014">
    <property type="entry name" value="PAS"/>
</dbReference>
<dbReference type="AlphaFoldDB" id="Q02BG5"/>
<feature type="transmembrane region" description="Helical" evidence="5">
    <location>
        <begin position="49"/>
        <end position="75"/>
    </location>
</feature>
<dbReference type="Pfam" id="PF08448">
    <property type="entry name" value="PAS_4"/>
    <property type="match status" value="1"/>
</dbReference>
<dbReference type="HOGENOM" id="CLU_000445_114_51_0"/>
<dbReference type="InterPro" id="IPR036890">
    <property type="entry name" value="HATPase_C_sf"/>
</dbReference>
<dbReference type="OrthoDB" id="9761183at2"/>
<dbReference type="SMART" id="SM00091">
    <property type="entry name" value="PAS"/>
    <property type="match status" value="1"/>
</dbReference>
<dbReference type="SUPFAM" id="SSF52172">
    <property type="entry name" value="CheY-like"/>
    <property type="match status" value="1"/>
</dbReference>
<dbReference type="SMART" id="SM00448">
    <property type="entry name" value="REC"/>
    <property type="match status" value="1"/>
</dbReference>
<name>Q02BG5_SOLUE</name>
<dbReference type="PROSITE" id="PS50109">
    <property type="entry name" value="HIS_KIN"/>
    <property type="match status" value="1"/>
</dbReference>
<evidence type="ECO:0000256" key="1">
    <source>
        <dbReference type="ARBA" id="ARBA00000085"/>
    </source>
</evidence>
<dbReference type="InterPro" id="IPR000700">
    <property type="entry name" value="PAS-assoc_C"/>
</dbReference>
<dbReference type="PROSITE" id="PS50110">
    <property type="entry name" value="RESPONSE_REGULATORY"/>
    <property type="match status" value="1"/>
</dbReference>
<gene>
    <name evidence="10" type="ordered locus">Acid_0595</name>
</gene>
<feature type="domain" description="PAS" evidence="8">
    <location>
        <begin position="106"/>
        <end position="179"/>
    </location>
</feature>
<keyword evidence="5" id="KW-1133">Transmembrane helix</keyword>
<dbReference type="Gene3D" id="3.40.50.2300">
    <property type="match status" value="1"/>
</dbReference>
<evidence type="ECO:0000256" key="2">
    <source>
        <dbReference type="ARBA" id="ARBA00012438"/>
    </source>
</evidence>
<dbReference type="CDD" id="cd00082">
    <property type="entry name" value="HisKA"/>
    <property type="match status" value="1"/>
</dbReference>
<keyword evidence="3 4" id="KW-0597">Phosphoprotein</keyword>
<dbReference type="SMART" id="SM00387">
    <property type="entry name" value="HATPase_c"/>
    <property type="match status" value="1"/>
</dbReference>
<protein>
    <recommendedName>
        <fullName evidence="2">histidine kinase</fullName>
        <ecNumber evidence="2">2.7.13.3</ecNumber>
    </recommendedName>
</protein>
<dbReference type="SUPFAM" id="SSF55785">
    <property type="entry name" value="PYP-like sensor domain (PAS domain)"/>
    <property type="match status" value="1"/>
</dbReference>
<feature type="transmembrane region" description="Helical" evidence="5">
    <location>
        <begin position="87"/>
        <end position="103"/>
    </location>
</feature>
<dbReference type="NCBIfam" id="TIGR00229">
    <property type="entry name" value="sensory_box"/>
    <property type="match status" value="1"/>
</dbReference>
<dbReference type="InterPro" id="IPR036097">
    <property type="entry name" value="HisK_dim/P_sf"/>
</dbReference>
<evidence type="ECO:0000256" key="3">
    <source>
        <dbReference type="ARBA" id="ARBA00022553"/>
    </source>
</evidence>
<dbReference type="SUPFAM" id="SSF55874">
    <property type="entry name" value="ATPase domain of HSP90 chaperone/DNA topoisomerase II/histidine kinase"/>
    <property type="match status" value="1"/>
</dbReference>